<dbReference type="InterPro" id="IPR000719">
    <property type="entry name" value="Prot_kinase_dom"/>
</dbReference>
<dbReference type="InterPro" id="IPR050235">
    <property type="entry name" value="CK1_Ser-Thr_kinase"/>
</dbReference>
<dbReference type="SUPFAM" id="SSF56112">
    <property type="entry name" value="Protein kinase-like (PK-like)"/>
    <property type="match status" value="1"/>
</dbReference>
<dbReference type="GO" id="GO:0005524">
    <property type="term" value="F:ATP binding"/>
    <property type="evidence" value="ECO:0007669"/>
    <property type="project" value="UniProtKB-UniRule"/>
</dbReference>
<dbReference type="Proteomes" id="UP000025227">
    <property type="component" value="Unplaced"/>
</dbReference>
<keyword evidence="5" id="KW-0723">Serine/threonine-protein kinase</keyword>
<dbReference type="Gene3D" id="1.10.510.10">
    <property type="entry name" value="Transferase(Phosphotransferase) domain 1"/>
    <property type="match status" value="1"/>
</dbReference>
<protein>
    <recommendedName>
        <fullName evidence="1">non-specific serine/threonine protein kinase</fullName>
        <ecNumber evidence="1">2.7.11.1</ecNumber>
    </recommendedName>
</protein>
<keyword evidence="3 4" id="KW-0067">ATP-binding</keyword>
<dbReference type="OrthoDB" id="2687620at2759"/>
<dbReference type="EC" id="2.7.11.1" evidence="1"/>
<feature type="compositionally biased region" description="Polar residues" evidence="6">
    <location>
        <begin position="1"/>
        <end position="11"/>
    </location>
</feature>
<evidence type="ECO:0000256" key="2">
    <source>
        <dbReference type="ARBA" id="ARBA00022741"/>
    </source>
</evidence>
<keyword evidence="8" id="KW-1185">Reference proteome</keyword>
<dbReference type="WBParaSite" id="HCON_00084940-00001">
    <property type="protein sequence ID" value="HCON_00084940-00001"/>
    <property type="gene ID" value="HCON_00084940"/>
</dbReference>
<evidence type="ECO:0000313" key="8">
    <source>
        <dbReference type="Proteomes" id="UP000025227"/>
    </source>
</evidence>
<dbReference type="PROSITE" id="PS50011">
    <property type="entry name" value="PROTEIN_KINASE_DOM"/>
    <property type="match status" value="1"/>
</dbReference>
<evidence type="ECO:0000256" key="1">
    <source>
        <dbReference type="ARBA" id="ARBA00012513"/>
    </source>
</evidence>
<dbReference type="PROSITE" id="PS00108">
    <property type="entry name" value="PROTEIN_KINASE_ST"/>
    <property type="match status" value="1"/>
</dbReference>
<comment type="similarity">
    <text evidence="5">Belongs to the protein kinase superfamily.</text>
</comment>
<dbReference type="InterPro" id="IPR008271">
    <property type="entry name" value="Ser/Thr_kinase_AS"/>
</dbReference>
<evidence type="ECO:0000256" key="3">
    <source>
        <dbReference type="ARBA" id="ARBA00022840"/>
    </source>
</evidence>
<feature type="domain" description="Protein kinase" evidence="7">
    <location>
        <begin position="71"/>
        <end position="336"/>
    </location>
</feature>
<reference evidence="9" key="1">
    <citation type="submission" date="2020-12" db="UniProtKB">
        <authorList>
            <consortium name="WormBaseParasite"/>
        </authorList>
    </citation>
    <scope>IDENTIFICATION</scope>
    <source>
        <strain evidence="9">MHco3</strain>
    </source>
</reference>
<dbReference type="InterPro" id="IPR011009">
    <property type="entry name" value="Kinase-like_dom_sf"/>
</dbReference>
<dbReference type="InterPro" id="IPR017441">
    <property type="entry name" value="Protein_kinase_ATP_BS"/>
</dbReference>
<proteinExistence type="inferred from homology"/>
<organism evidence="8 9">
    <name type="scientific">Haemonchus contortus</name>
    <name type="common">Barber pole worm</name>
    <dbReference type="NCBI Taxonomy" id="6289"/>
    <lineage>
        <taxon>Eukaryota</taxon>
        <taxon>Metazoa</taxon>
        <taxon>Ecdysozoa</taxon>
        <taxon>Nematoda</taxon>
        <taxon>Chromadorea</taxon>
        <taxon>Rhabditida</taxon>
        <taxon>Rhabditina</taxon>
        <taxon>Rhabditomorpha</taxon>
        <taxon>Strongyloidea</taxon>
        <taxon>Trichostrongylidae</taxon>
        <taxon>Haemonchus</taxon>
    </lineage>
</organism>
<feature type="region of interest" description="Disordered" evidence="6">
    <location>
        <begin position="1"/>
        <end position="32"/>
    </location>
</feature>
<evidence type="ECO:0000256" key="5">
    <source>
        <dbReference type="RuleBase" id="RU000304"/>
    </source>
</evidence>
<dbReference type="PROSITE" id="PS00107">
    <property type="entry name" value="PROTEIN_KINASE_ATP"/>
    <property type="match status" value="1"/>
</dbReference>
<evidence type="ECO:0000259" key="7">
    <source>
        <dbReference type="PROSITE" id="PS50011"/>
    </source>
</evidence>
<keyword evidence="2 4" id="KW-0547">Nucleotide-binding</keyword>
<sequence>MTKKTGINIQSAELGEDTKDEKTKTAGARPQVPWNSEPRKLAICSKLFPKIKRTVSGQTLIPLEEVMRDRWLVKGLIGHGGYGEIYYAVDIRTADEVAIKVEPKKRKGRTVKRMILEQKVLLRLQGRPHIPKMIASGHDNRINFIVMQLLSINIGDLKKASPVKRLGRSTVGRIMQQAIAALRDIHLGGYIHRDVKPANMCFGITPQSRHILVIVDFGLVRRFKNLDGTTRPLRPRAGFRGTVRYVSIRVHDRIDQCPADDLVSLVYSGLELLVGDLPWKYIVKGEDVKQAKLELQGDPQTSFLSLTCDSYQEFARAVFSLNTGEEPNYAALQALLTEMVGDRKMSDPYDWEMNYREAIEGVRVYPFGFEQKCKPRHRSSEMIEEIV</sequence>
<keyword evidence="5" id="KW-0808">Transferase</keyword>
<evidence type="ECO:0000313" key="9">
    <source>
        <dbReference type="WBParaSite" id="HCON_00084940-00001"/>
    </source>
</evidence>
<evidence type="ECO:0000256" key="4">
    <source>
        <dbReference type="PROSITE-ProRule" id="PRU10141"/>
    </source>
</evidence>
<dbReference type="Pfam" id="PF00069">
    <property type="entry name" value="Pkinase"/>
    <property type="match status" value="1"/>
</dbReference>
<dbReference type="PANTHER" id="PTHR11909">
    <property type="entry name" value="CASEIN KINASE-RELATED"/>
    <property type="match status" value="1"/>
</dbReference>
<dbReference type="GO" id="GO:0004674">
    <property type="term" value="F:protein serine/threonine kinase activity"/>
    <property type="evidence" value="ECO:0007669"/>
    <property type="project" value="UniProtKB-KW"/>
</dbReference>
<dbReference type="OMA" id="HDNRINF"/>
<keyword evidence="5" id="KW-0418">Kinase</keyword>
<dbReference type="AlphaFoldDB" id="A0A7I4YE53"/>
<feature type="binding site" evidence="4">
    <location>
        <position position="100"/>
    </location>
    <ligand>
        <name>ATP</name>
        <dbReference type="ChEBI" id="CHEBI:30616"/>
    </ligand>
</feature>
<evidence type="ECO:0000256" key="6">
    <source>
        <dbReference type="SAM" id="MobiDB-lite"/>
    </source>
</evidence>
<dbReference type="SMART" id="SM00220">
    <property type="entry name" value="S_TKc"/>
    <property type="match status" value="1"/>
</dbReference>
<accession>A0A7I4YE53</accession>
<name>A0A7I4YE53_HAECO</name>